<dbReference type="SUPFAM" id="SSF52540">
    <property type="entry name" value="P-loop containing nucleoside triphosphate hydrolases"/>
    <property type="match status" value="1"/>
</dbReference>
<dbReference type="PANTHER" id="PTHR13696:SF99">
    <property type="entry name" value="COBYRINIC ACID AC-DIAMIDE SYNTHASE"/>
    <property type="match status" value="1"/>
</dbReference>
<feature type="domain" description="CobQ/CobB/MinD/ParA nucleotide binding" evidence="1">
    <location>
        <begin position="5"/>
        <end position="95"/>
    </location>
</feature>
<dbReference type="PANTHER" id="PTHR13696">
    <property type="entry name" value="P-LOOP CONTAINING NUCLEOSIDE TRIPHOSPHATE HYDROLASE"/>
    <property type="match status" value="1"/>
</dbReference>
<dbReference type="Proteomes" id="UP000032946">
    <property type="component" value="Chromosome"/>
</dbReference>
<dbReference type="Pfam" id="PF01656">
    <property type="entry name" value="CbiA"/>
    <property type="match status" value="1"/>
</dbReference>
<evidence type="ECO:0000259" key="1">
    <source>
        <dbReference type="Pfam" id="PF01656"/>
    </source>
</evidence>
<gene>
    <name evidence="2" type="ORF">ARTHRO_40040</name>
</gene>
<evidence type="ECO:0000313" key="2">
    <source>
        <dbReference type="EMBL" id="CDM95635.1"/>
    </source>
</evidence>
<reference evidence="2 3" key="1">
    <citation type="submission" date="2014-02" db="EMBL/GenBank/DDBJ databases">
        <authorList>
            <person name="Genoscope - CEA"/>
        </authorList>
    </citation>
    <scope>NUCLEOTIDE SEQUENCE [LARGE SCALE GENOMIC DNA]</scope>
    <source>
        <strain evidence="2 3">PCC 8005</strain>
    </source>
</reference>
<proteinExistence type="predicted"/>
<dbReference type="Gene3D" id="3.40.50.300">
    <property type="entry name" value="P-loop containing nucleotide triphosphate hydrolases"/>
    <property type="match status" value="1"/>
</dbReference>
<dbReference type="RefSeq" id="WP_008051417.1">
    <property type="nucleotide sequence ID" value="NZ_FO818640.1"/>
</dbReference>
<dbReference type="AlphaFoldDB" id="A0A9P1NZ87"/>
<organism evidence="2 3">
    <name type="scientific">Limnospira indica PCC 8005</name>
    <dbReference type="NCBI Taxonomy" id="376219"/>
    <lineage>
        <taxon>Bacteria</taxon>
        <taxon>Bacillati</taxon>
        <taxon>Cyanobacteriota</taxon>
        <taxon>Cyanophyceae</taxon>
        <taxon>Oscillatoriophycideae</taxon>
        <taxon>Oscillatoriales</taxon>
        <taxon>Sirenicapillariaceae</taxon>
        <taxon>Limnospira</taxon>
    </lineage>
</organism>
<dbReference type="CDD" id="cd02042">
    <property type="entry name" value="ParAB_family"/>
    <property type="match status" value="1"/>
</dbReference>
<protein>
    <recommendedName>
        <fullName evidence="1">CobQ/CobB/MinD/ParA nucleotide binding domain-containing protein</fullName>
    </recommendedName>
</protein>
<name>A0A9P1NZ87_9CYAN</name>
<sequence length="225" mass="25696">MIILCTHNKGGVGKTTLAVHVAGVLLNRGDSVLLVDCDDQADLWQFFARDESSPNQYDSYSLVDSGSSTVIYNEERKSVKKQAQSYSHIVLDIKSPKSDTVRAIVGNDPDLILIPVNTSQRERAIKQLPNMLDLISQLRSTAGYMAQVSIVPLGIPRELVERELSQIKAEKKNQFWQIALPMEELQDEMQTAIYQERQYIWEYENHENLYEYFSDLLNIDSIERV</sequence>
<evidence type="ECO:0000313" key="3">
    <source>
        <dbReference type="Proteomes" id="UP000032946"/>
    </source>
</evidence>
<dbReference type="InterPro" id="IPR027417">
    <property type="entry name" value="P-loop_NTPase"/>
</dbReference>
<dbReference type="InterPro" id="IPR050678">
    <property type="entry name" value="DNA_Partitioning_ATPase"/>
</dbReference>
<dbReference type="InterPro" id="IPR002586">
    <property type="entry name" value="CobQ/CobB/MinD/ParA_Nub-bd_dom"/>
</dbReference>
<dbReference type="EMBL" id="FO818640">
    <property type="protein sequence ID" value="CDM95635.1"/>
    <property type="molecule type" value="Genomic_DNA"/>
</dbReference>
<keyword evidence="3" id="KW-1185">Reference proteome</keyword>
<dbReference type="PIRSF" id="PIRSF009320">
    <property type="entry name" value="Nuc_binding_HP_1000"/>
    <property type="match status" value="1"/>
</dbReference>
<accession>A0A9P1NZ87</accession>